<feature type="chain" id="PRO_5012474937" evidence="1">
    <location>
        <begin position="16"/>
        <end position="551"/>
    </location>
</feature>
<dbReference type="AlphaFoldDB" id="L7JW74"/>
<dbReference type="InParanoid" id="L7JW74"/>
<name>L7JW74_TRAHO</name>
<feature type="signal peptide" evidence="1">
    <location>
        <begin position="1"/>
        <end position="15"/>
    </location>
</feature>
<protein>
    <submittedName>
        <fullName evidence="2">Uncharacterized protein</fullName>
    </submittedName>
</protein>
<keyword evidence="1" id="KW-0732">Signal</keyword>
<evidence type="ECO:0000313" key="3">
    <source>
        <dbReference type="Proteomes" id="UP000011185"/>
    </source>
</evidence>
<organism evidence="2 3">
    <name type="scientific">Trachipleistophora hominis</name>
    <name type="common">Microsporidian parasite</name>
    <dbReference type="NCBI Taxonomy" id="72359"/>
    <lineage>
        <taxon>Eukaryota</taxon>
        <taxon>Fungi</taxon>
        <taxon>Fungi incertae sedis</taxon>
        <taxon>Microsporidia</taxon>
        <taxon>Pleistophoridae</taxon>
        <taxon>Trachipleistophora</taxon>
    </lineage>
</organism>
<reference evidence="2 3" key="1">
    <citation type="journal article" date="2012" name="PLoS Pathog.">
        <title>The genome of the obligate intracellular parasite Trachipleistophora hominis: new insights into microsporidian genome dynamics and reductive evolution.</title>
        <authorList>
            <person name="Heinz E."/>
            <person name="Williams T.A."/>
            <person name="Nakjang S."/>
            <person name="Noel C.J."/>
            <person name="Swan D.C."/>
            <person name="Goldberg A.V."/>
            <person name="Harris S.R."/>
            <person name="Weinmaier T."/>
            <person name="Markert S."/>
            <person name="Becher D."/>
            <person name="Bernhardt J."/>
            <person name="Dagan T."/>
            <person name="Hacker C."/>
            <person name="Lucocq J.M."/>
            <person name="Schweder T."/>
            <person name="Rattei T."/>
            <person name="Hall N."/>
            <person name="Hirt R.P."/>
            <person name="Embley T.M."/>
        </authorList>
    </citation>
    <scope>NUCLEOTIDE SEQUENCE [LARGE SCALE GENOMIC DNA]</scope>
</reference>
<evidence type="ECO:0000256" key="1">
    <source>
        <dbReference type="SAM" id="SignalP"/>
    </source>
</evidence>
<dbReference type="OMA" id="CEYDRTI"/>
<accession>L7JW74</accession>
<proteinExistence type="predicted"/>
<dbReference type="HOGENOM" id="CLU_513086_0_0_1"/>
<dbReference type="OrthoDB" id="10647450at2759"/>
<dbReference type="Proteomes" id="UP000011185">
    <property type="component" value="Unassembled WGS sequence"/>
</dbReference>
<dbReference type="EMBL" id="JH993941">
    <property type="protein sequence ID" value="ELQ75575.1"/>
    <property type="molecule type" value="Genomic_DNA"/>
</dbReference>
<keyword evidence="3" id="KW-1185">Reference proteome</keyword>
<gene>
    <name evidence="2" type="ORF">THOM_1438</name>
</gene>
<evidence type="ECO:0000313" key="2">
    <source>
        <dbReference type="EMBL" id="ELQ75575.1"/>
    </source>
</evidence>
<dbReference type="VEuPathDB" id="MicrosporidiaDB:THOM_1438"/>
<sequence>MLQTISMMVLEFVFAICSQFSDEDMYDSNLLEVQMDDYNPRHMTIDSLEKIKQETCGFFKIPKAPCYNSKDSGRKQENLTDDATNTHSALHDNEHLISTANTTKPSAVSNMDWKEHASEDKQVKCKCKRCLLDKINSLKIKSNEAAPCENINSSTESKSLLKKSGEKKARYSLASNIYTQTLPANPDKKLGKRIMVKEIKYSVQETTPPILPSSSTGSIDDKGRKTTNVKRLLPLSFNNNVKRSLDACKAKIYIKNKTYTSVARSTYEIENIQPINYEIVYEMCKKKIDKLVFAISNFQYHKFDHSTIIYTYFRKSNRWHWYFNGQQLINWLTILKIELFKLFTGSLLEENLCDSSTIWQFNNIIDTLEIDINMILEANRRLNETYKAFAKYLIDFKRISKGLLERKNNDFIRRYSRYMVSPSELFTLNNEFLFLIKTCRKKLDVLLVHRFSKTSHSFMYHNMSYFLDALSDWCLITGRLEQFTVTVHIYRAISTLFNKLLQSLEAFLFTYDGLIQCNHRLSLTLCQFTSLISNVQKKIVNHPDDTFSRNN</sequence>